<evidence type="ECO:0000313" key="1">
    <source>
        <dbReference type="EMBL" id="KAF6157043.1"/>
    </source>
</evidence>
<proteinExistence type="predicted"/>
<comment type="caution">
    <text evidence="1">The sequence shown here is derived from an EMBL/GenBank/DDBJ whole genome shotgun (WGS) entry which is preliminary data.</text>
</comment>
<feature type="non-terminal residue" evidence="1">
    <location>
        <position position="1"/>
    </location>
</feature>
<reference evidence="1 2" key="1">
    <citation type="journal article" date="2020" name="IScience">
        <title>Genome Sequencing of the Endangered Kingdonia uniflora (Circaeasteraceae, Ranunculales) Reveals Potential Mechanisms of Evolutionary Specialization.</title>
        <authorList>
            <person name="Sun Y."/>
            <person name="Deng T."/>
            <person name="Zhang A."/>
            <person name="Moore M.J."/>
            <person name="Landis J.B."/>
            <person name="Lin N."/>
            <person name="Zhang H."/>
            <person name="Zhang X."/>
            <person name="Huang J."/>
            <person name="Zhang X."/>
            <person name="Sun H."/>
            <person name="Wang H."/>
        </authorList>
    </citation>
    <scope>NUCLEOTIDE SEQUENCE [LARGE SCALE GENOMIC DNA]</scope>
    <source>
        <strain evidence="1">TB1705</strain>
        <tissue evidence="1">Leaf</tissue>
    </source>
</reference>
<accession>A0A7J7MQ81</accession>
<name>A0A7J7MQ81_9MAGN</name>
<evidence type="ECO:0000313" key="2">
    <source>
        <dbReference type="Proteomes" id="UP000541444"/>
    </source>
</evidence>
<dbReference type="EMBL" id="JACGCM010001281">
    <property type="protein sequence ID" value="KAF6157043.1"/>
    <property type="molecule type" value="Genomic_DNA"/>
</dbReference>
<keyword evidence="2" id="KW-1185">Reference proteome</keyword>
<sequence>MDYVTSPGSSPLEICIIYLELGILSYPNPLQDRCVIRTSCPVTRDYAVGIIE</sequence>
<gene>
    <name evidence="1" type="ORF">GIB67_041504</name>
</gene>
<organism evidence="1 2">
    <name type="scientific">Kingdonia uniflora</name>
    <dbReference type="NCBI Taxonomy" id="39325"/>
    <lineage>
        <taxon>Eukaryota</taxon>
        <taxon>Viridiplantae</taxon>
        <taxon>Streptophyta</taxon>
        <taxon>Embryophyta</taxon>
        <taxon>Tracheophyta</taxon>
        <taxon>Spermatophyta</taxon>
        <taxon>Magnoliopsida</taxon>
        <taxon>Ranunculales</taxon>
        <taxon>Circaeasteraceae</taxon>
        <taxon>Kingdonia</taxon>
    </lineage>
</organism>
<dbReference type="AlphaFoldDB" id="A0A7J7MQ81"/>
<protein>
    <submittedName>
        <fullName evidence="1">Uncharacterized protein</fullName>
    </submittedName>
</protein>
<dbReference type="Proteomes" id="UP000541444">
    <property type="component" value="Unassembled WGS sequence"/>
</dbReference>